<dbReference type="Pfam" id="PF01551">
    <property type="entry name" value="Peptidase_M23"/>
    <property type="match status" value="1"/>
</dbReference>
<evidence type="ECO:0000259" key="10">
    <source>
        <dbReference type="Pfam" id="PF04225"/>
    </source>
</evidence>
<protein>
    <submittedName>
        <fullName evidence="12">Peptidoglycan DD-metalloendopeptidase family protein</fullName>
    </submittedName>
</protein>
<feature type="domain" description="M23ase beta-sheet core" evidence="9">
    <location>
        <begin position="284"/>
        <end position="377"/>
    </location>
</feature>
<keyword evidence="4" id="KW-0479">Metal-binding</keyword>
<dbReference type="InterPro" id="IPR050570">
    <property type="entry name" value="Cell_wall_metabolism_enzyme"/>
</dbReference>
<dbReference type="InterPro" id="IPR007340">
    <property type="entry name" value="LysM_Opacity-associatedA"/>
</dbReference>
<dbReference type="Gene3D" id="3.10.450.350">
    <property type="match status" value="2"/>
</dbReference>
<dbReference type="Pfam" id="PF04225">
    <property type="entry name" value="LysM_OapA"/>
    <property type="match status" value="1"/>
</dbReference>
<dbReference type="Proteomes" id="UP000535589">
    <property type="component" value="Unassembled WGS sequence"/>
</dbReference>
<keyword evidence="13" id="KW-1185">Reference proteome</keyword>
<dbReference type="SUPFAM" id="SSF51261">
    <property type="entry name" value="Duplicated hybrid motif"/>
    <property type="match status" value="1"/>
</dbReference>
<evidence type="ECO:0000256" key="7">
    <source>
        <dbReference type="ARBA" id="ARBA00023049"/>
    </source>
</evidence>
<dbReference type="GO" id="GO:0030313">
    <property type="term" value="C:cell envelope"/>
    <property type="evidence" value="ECO:0007669"/>
    <property type="project" value="UniProtKB-SubCell"/>
</dbReference>
<accession>A0A7X8TP98</accession>
<evidence type="ECO:0000259" key="9">
    <source>
        <dbReference type="Pfam" id="PF01551"/>
    </source>
</evidence>
<keyword evidence="5" id="KW-0378">Hydrolase</keyword>
<dbReference type="PANTHER" id="PTHR21666">
    <property type="entry name" value="PEPTIDASE-RELATED"/>
    <property type="match status" value="1"/>
</dbReference>
<dbReference type="InterPro" id="IPR011055">
    <property type="entry name" value="Dup_hybrid_motif"/>
</dbReference>
<dbReference type="GO" id="GO:0004222">
    <property type="term" value="F:metalloendopeptidase activity"/>
    <property type="evidence" value="ECO:0007669"/>
    <property type="project" value="TreeGrafter"/>
</dbReference>
<dbReference type="GO" id="GO:0046872">
    <property type="term" value="F:metal ion binding"/>
    <property type="evidence" value="ECO:0007669"/>
    <property type="project" value="UniProtKB-KW"/>
</dbReference>
<comment type="caution">
    <text evidence="12">The sequence shown here is derived from an EMBL/GenBank/DDBJ whole genome shotgun (WGS) entry which is preliminary data.</text>
</comment>
<evidence type="ECO:0000256" key="3">
    <source>
        <dbReference type="ARBA" id="ARBA00022670"/>
    </source>
</evidence>
<evidence type="ECO:0000256" key="8">
    <source>
        <dbReference type="ARBA" id="ARBA00060568"/>
    </source>
</evidence>
<feature type="domain" description="Opacity-associated protein A LysM-like" evidence="10">
    <location>
        <begin position="62"/>
        <end position="142"/>
    </location>
</feature>
<dbReference type="PANTHER" id="PTHR21666:SF292">
    <property type="entry name" value="MUREIN DD-ENDOPEPTIDASE MEPM"/>
    <property type="match status" value="1"/>
</dbReference>
<dbReference type="Gene3D" id="2.70.70.10">
    <property type="entry name" value="Glucose Permease (Domain IIA)"/>
    <property type="match status" value="1"/>
</dbReference>
<evidence type="ECO:0000256" key="4">
    <source>
        <dbReference type="ARBA" id="ARBA00022723"/>
    </source>
</evidence>
<dbReference type="InterPro" id="IPR045834">
    <property type="entry name" value="Csd3_N2"/>
</dbReference>
<gene>
    <name evidence="12" type="ORF">HGP28_04260</name>
</gene>
<evidence type="ECO:0000256" key="1">
    <source>
        <dbReference type="ARBA" id="ARBA00001947"/>
    </source>
</evidence>
<dbReference type="EMBL" id="JABAIK010000003">
    <property type="protein sequence ID" value="NLS12106.1"/>
    <property type="molecule type" value="Genomic_DNA"/>
</dbReference>
<evidence type="ECO:0000256" key="2">
    <source>
        <dbReference type="ARBA" id="ARBA00004196"/>
    </source>
</evidence>
<keyword evidence="7" id="KW-0482">Metalloprotease</keyword>
<comment type="cofactor">
    <cofactor evidence="1">
        <name>Zn(2+)</name>
        <dbReference type="ChEBI" id="CHEBI:29105"/>
    </cofactor>
</comment>
<proteinExistence type="predicted"/>
<evidence type="ECO:0000256" key="5">
    <source>
        <dbReference type="ARBA" id="ARBA00022801"/>
    </source>
</evidence>
<dbReference type="GO" id="GO:0042834">
    <property type="term" value="F:peptidoglycan binding"/>
    <property type="evidence" value="ECO:0007669"/>
    <property type="project" value="InterPro"/>
</dbReference>
<dbReference type="AlphaFoldDB" id="A0A7X8TP98"/>
<organism evidence="12 13">
    <name type="scientific">Vibrio agarilyticus</name>
    <dbReference type="NCBI Taxonomy" id="2726741"/>
    <lineage>
        <taxon>Bacteria</taxon>
        <taxon>Pseudomonadati</taxon>
        <taxon>Pseudomonadota</taxon>
        <taxon>Gammaproteobacteria</taxon>
        <taxon>Vibrionales</taxon>
        <taxon>Vibrionaceae</taxon>
        <taxon>Vibrio</taxon>
    </lineage>
</organism>
<keyword evidence="3" id="KW-0645">Protease</keyword>
<comment type="pathway">
    <text evidence="8">Cell wall degradation; peptidoglycan degradation.</text>
</comment>
<evidence type="ECO:0000313" key="12">
    <source>
        <dbReference type="EMBL" id="NLS12106.1"/>
    </source>
</evidence>
<keyword evidence="6" id="KW-0862">Zinc</keyword>
<feature type="domain" description="Csd3-like second N-terminal" evidence="11">
    <location>
        <begin position="149"/>
        <end position="272"/>
    </location>
</feature>
<sequence length="420" mass="47163">MLGRKISIFLLVTVAICLVTMLAIGETKALTKRIPLKVAATMPVANAEPSFDLPTEPTPHFQYEIQIGDSLSQIFERLGIGYSDMMGVMETDMNYLALDTLQPGDLLRFWIDPANRTLQMMELEFTLADRVRYTRNSDNAFDFADVSIEGDWVQEALFADIYGSFSQSANRTGLSSYEIEQVQSLLKEKVNFARDLRAGDRFEVVRLRQFIDGQATGKRKLEAIKIYNGKRLLSAYLHTDGQYYDALGNSLQRAFQRYPVDSRWRLSSHFNPRRLHPVTKRVAPHNGTDFATPIGTPVMSTGDGTVIRTTNHPYAGKYVVIEHSSKYKTRYLHLDQIKVRRGQKVARGEVIGLSGKTGRVTGAHLHYELIANGRPVDAMKANIPMASSVPKNELKSFIAKRDTLDALFGDKETSLAMVSD</sequence>
<dbReference type="Pfam" id="PF19425">
    <property type="entry name" value="Csd3_N2"/>
    <property type="match status" value="1"/>
</dbReference>
<dbReference type="CDD" id="cd12797">
    <property type="entry name" value="M23_peptidase"/>
    <property type="match status" value="1"/>
</dbReference>
<dbReference type="InterPro" id="IPR016047">
    <property type="entry name" value="M23ase_b-sheet_dom"/>
</dbReference>
<reference evidence="12 13" key="1">
    <citation type="submission" date="2020-04" db="EMBL/GenBank/DDBJ databases">
        <title>Vibrio sp. SM6, a novel species isolated from seawater.</title>
        <authorList>
            <person name="Wang X."/>
        </authorList>
    </citation>
    <scope>NUCLEOTIDE SEQUENCE [LARGE SCALE GENOMIC DNA]</scope>
    <source>
        <strain evidence="12 13">SM6</strain>
    </source>
</reference>
<evidence type="ECO:0000259" key="11">
    <source>
        <dbReference type="Pfam" id="PF19425"/>
    </source>
</evidence>
<evidence type="ECO:0000256" key="6">
    <source>
        <dbReference type="ARBA" id="ARBA00022833"/>
    </source>
</evidence>
<evidence type="ECO:0000313" key="13">
    <source>
        <dbReference type="Proteomes" id="UP000535589"/>
    </source>
</evidence>
<name>A0A7X8TP98_9VIBR</name>
<dbReference type="FunFam" id="2.70.70.10:FF:000002">
    <property type="entry name" value="Murein DD-endopeptidase MepM"/>
    <property type="match status" value="1"/>
</dbReference>
<comment type="subcellular location">
    <subcellularLocation>
        <location evidence="2">Cell envelope</location>
    </subcellularLocation>
</comment>
<dbReference type="GO" id="GO:0006508">
    <property type="term" value="P:proteolysis"/>
    <property type="evidence" value="ECO:0007669"/>
    <property type="project" value="UniProtKB-KW"/>
</dbReference>